<organism evidence="1 2">
    <name type="scientific">Fimbriimonas ginsengisoli Gsoil 348</name>
    <dbReference type="NCBI Taxonomy" id="661478"/>
    <lineage>
        <taxon>Bacteria</taxon>
        <taxon>Bacillati</taxon>
        <taxon>Armatimonadota</taxon>
        <taxon>Fimbriimonadia</taxon>
        <taxon>Fimbriimonadales</taxon>
        <taxon>Fimbriimonadaceae</taxon>
        <taxon>Fimbriimonas</taxon>
    </lineage>
</organism>
<keyword evidence="2" id="KW-1185">Reference proteome</keyword>
<dbReference type="InterPro" id="IPR011990">
    <property type="entry name" value="TPR-like_helical_dom_sf"/>
</dbReference>
<proteinExistence type="predicted"/>
<dbReference type="EMBL" id="CP007139">
    <property type="protein sequence ID" value="AIE84203.1"/>
    <property type="molecule type" value="Genomic_DNA"/>
</dbReference>
<dbReference type="SUPFAM" id="SSF48452">
    <property type="entry name" value="TPR-like"/>
    <property type="match status" value="1"/>
</dbReference>
<evidence type="ECO:0000313" key="2">
    <source>
        <dbReference type="Proteomes" id="UP000027982"/>
    </source>
</evidence>
<evidence type="ECO:0000313" key="1">
    <source>
        <dbReference type="EMBL" id="AIE84203.1"/>
    </source>
</evidence>
<dbReference type="AlphaFoldDB" id="A0A068NKT6"/>
<protein>
    <recommendedName>
        <fullName evidence="3">Tetratricopeptide repeat protein</fullName>
    </recommendedName>
</protein>
<dbReference type="HOGENOM" id="CLU_2011845_0_0_0"/>
<dbReference type="KEGG" id="fgi:OP10G_0835"/>
<dbReference type="STRING" id="661478.OP10G_0835"/>
<evidence type="ECO:0008006" key="3">
    <source>
        <dbReference type="Google" id="ProtNLM"/>
    </source>
</evidence>
<accession>A0A068NKT6</accession>
<dbReference type="Proteomes" id="UP000027982">
    <property type="component" value="Chromosome"/>
</dbReference>
<dbReference type="Gene3D" id="1.25.40.10">
    <property type="entry name" value="Tetratricopeptide repeat domain"/>
    <property type="match status" value="1"/>
</dbReference>
<reference evidence="1 2" key="1">
    <citation type="journal article" date="2014" name="PLoS ONE">
        <title>The first complete genome sequence of the class fimbriimonadia in the phylum armatimonadetes.</title>
        <authorList>
            <person name="Hu Z.Y."/>
            <person name="Wang Y.Z."/>
            <person name="Im W.T."/>
            <person name="Wang S.Y."/>
            <person name="Zhao G.P."/>
            <person name="Zheng H.J."/>
            <person name="Quan Z.X."/>
        </authorList>
    </citation>
    <scope>NUCLEOTIDE SEQUENCE [LARGE SCALE GENOMIC DNA]</scope>
    <source>
        <strain evidence="1">Gsoil 348</strain>
    </source>
</reference>
<dbReference type="Pfam" id="PF14559">
    <property type="entry name" value="TPR_19"/>
    <property type="match status" value="1"/>
</dbReference>
<name>A0A068NKT6_FIMGI</name>
<sequence>MKVLAAVTAIAFVFGLVRAPAAIGRGIAYERVGRLEQAKRFDEAVKQLEPILEKYPTAEEVRIDLIRDYIGADRLEDAAKTLDWFSGRQITNEQKDTLDGLEKALIDRAKAENPDGFSEAGKA</sequence>
<gene>
    <name evidence="1" type="ORF">OP10G_0835</name>
</gene>